<dbReference type="Pfam" id="PF11906">
    <property type="entry name" value="DUF3426"/>
    <property type="match status" value="1"/>
</dbReference>
<feature type="compositionally biased region" description="Basic and acidic residues" evidence="1">
    <location>
        <begin position="167"/>
        <end position="180"/>
    </location>
</feature>
<feature type="domain" description="Zinc finger/thioredoxin putative" evidence="3">
    <location>
        <begin position="6"/>
        <end position="39"/>
    </location>
</feature>
<proteinExistence type="predicted"/>
<accession>A0ABP9WT71</accession>
<feature type="region of interest" description="Disordered" evidence="1">
    <location>
        <begin position="71"/>
        <end position="203"/>
    </location>
</feature>
<organism evidence="4 5">
    <name type="scientific">Microbulbifer aestuariivivens</name>
    <dbReference type="NCBI Taxonomy" id="1908308"/>
    <lineage>
        <taxon>Bacteria</taxon>
        <taxon>Pseudomonadati</taxon>
        <taxon>Pseudomonadota</taxon>
        <taxon>Gammaproteobacteria</taxon>
        <taxon>Cellvibrionales</taxon>
        <taxon>Microbulbiferaceae</taxon>
        <taxon>Microbulbifer</taxon>
    </lineage>
</organism>
<evidence type="ECO:0000259" key="3">
    <source>
        <dbReference type="Pfam" id="PF13717"/>
    </source>
</evidence>
<dbReference type="RefSeq" id="WP_345551759.1">
    <property type="nucleotide sequence ID" value="NZ_BAABRT010000020.1"/>
</dbReference>
<feature type="compositionally biased region" description="Low complexity" evidence="1">
    <location>
        <begin position="182"/>
        <end position="194"/>
    </location>
</feature>
<feature type="transmembrane region" description="Helical" evidence="2">
    <location>
        <begin position="232"/>
        <end position="254"/>
    </location>
</feature>
<keyword evidence="2" id="KW-0472">Membrane</keyword>
<keyword evidence="5" id="KW-1185">Reference proteome</keyword>
<protein>
    <recommendedName>
        <fullName evidence="3">Zinc finger/thioredoxin putative domain-containing protein</fullName>
    </recommendedName>
</protein>
<dbReference type="Pfam" id="PF13717">
    <property type="entry name" value="Zn_ribbon_4"/>
    <property type="match status" value="1"/>
</dbReference>
<evidence type="ECO:0000313" key="5">
    <source>
        <dbReference type="Proteomes" id="UP001408594"/>
    </source>
</evidence>
<feature type="compositionally biased region" description="Acidic residues" evidence="1">
    <location>
        <begin position="129"/>
        <end position="143"/>
    </location>
</feature>
<gene>
    <name evidence="4" type="ORF">Maes01_02366</name>
</gene>
<reference evidence="4 5" key="1">
    <citation type="submission" date="2024-02" db="EMBL/GenBank/DDBJ databases">
        <title>Microbulbifer aestuariivivens NBRC 112533.</title>
        <authorList>
            <person name="Ichikawa N."/>
            <person name="Katano-Makiyama Y."/>
            <person name="Hidaka K."/>
        </authorList>
    </citation>
    <scope>NUCLEOTIDE SEQUENCE [LARGE SCALE GENOMIC DNA]</scope>
    <source>
        <strain evidence="4 5">NBRC 112533</strain>
    </source>
</reference>
<keyword evidence="2" id="KW-1133">Transmembrane helix</keyword>
<evidence type="ECO:0000256" key="2">
    <source>
        <dbReference type="SAM" id="Phobius"/>
    </source>
</evidence>
<name>A0ABP9WT71_9GAMM</name>
<dbReference type="Proteomes" id="UP001408594">
    <property type="component" value="Unassembled WGS sequence"/>
</dbReference>
<dbReference type="InterPro" id="IPR011723">
    <property type="entry name" value="Znf/thioredoxin_put"/>
</dbReference>
<dbReference type="InterPro" id="IPR021834">
    <property type="entry name" value="DUF3426"/>
</dbReference>
<dbReference type="EMBL" id="BAABRT010000020">
    <property type="protein sequence ID" value="GAA5525793.1"/>
    <property type="molecule type" value="Genomic_DNA"/>
</dbReference>
<evidence type="ECO:0000256" key="1">
    <source>
        <dbReference type="SAM" id="MobiDB-lite"/>
    </source>
</evidence>
<evidence type="ECO:0000313" key="4">
    <source>
        <dbReference type="EMBL" id="GAA5525793.1"/>
    </source>
</evidence>
<keyword evidence="2" id="KW-0812">Transmembrane</keyword>
<dbReference type="NCBIfam" id="TIGR02098">
    <property type="entry name" value="MJ0042_CXXC"/>
    <property type="match status" value="1"/>
</dbReference>
<comment type="caution">
    <text evidence="4">The sequence shown here is derived from an EMBL/GenBank/DDBJ whole genome shotgun (WGS) entry which is preliminary data.</text>
</comment>
<sequence length="387" mass="43279">MSQLVTRCPHCSTSFHVNEQQLRAARGAVRCGSCLQVFRADENILLSESSPEAKKNLDALLEDDDFLIHDDLDFDGEDEPSPPTMAPNKSQGAKRRKKERDDKPLIADAFEDWEELSGSSGHGKHRADEAEEQISDFLLDDDDTSPKDNPWGEVPHDQPHTQRARRALAERRAMGKRLREIGATGAASAKGKGSQPNREAPWSGREQLISSIEPAPLEVRWQPQRERRVPGWIWWLLALLLSAGLLAQLMFFRFDSLSKHEPWRTLYSQVCPHLDCQLPELVDTSAIRTSNLVVRSHPQRQDALVVDAVLLNTAGFSQPFPALLLSFSDIKDRPVASRIFTPADYLQGELAGRTLMPAGNPVHIGLEIVDPGPEAMNYQLRIAPSKR</sequence>